<dbReference type="RefSeq" id="WP_055286382.1">
    <property type="nucleotide sequence ID" value="NZ_CYYP01000008.1"/>
</dbReference>
<accession>A0A174C8T7</accession>
<name>A0A174C8T7_9ACTN</name>
<dbReference type="CDD" id="cd02573">
    <property type="entry name" value="PseudoU_synth_EcTruB"/>
    <property type="match status" value="1"/>
</dbReference>
<dbReference type="Gene3D" id="3.30.2350.10">
    <property type="entry name" value="Pseudouridine synthase"/>
    <property type="match status" value="1"/>
</dbReference>
<dbReference type="SUPFAM" id="SSF55120">
    <property type="entry name" value="Pseudouridine synthase"/>
    <property type="match status" value="1"/>
</dbReference>
<feature type="domain" description="Pseudouridine synthase II N-terminal" evidence="6">
    <location>
        <begin position="31"/>
        <end position="185"/>
    </location>
</feature>
<keyword evidence="4 5" id="KW-0413">Isomerase</keyword>
<evidence type="ECO:0000256" key="2">
    <source>
        <dbReference type="ARBA" id="ARBA00005642"/>
    </source>
</evidence>
<protein>
    <recommendedName>
        <fullName evidence="5">tRNA pseudouridine synthase B</fullName>
        <ecNumber evidence="5">5.4.99.25</ecNumber>
    </recommendedName>
    <alternativeName>
        <fullName evidence="5">tRNA pseudouridine(55) synthase</fullName>
        <shortName evidence="5">Psi55 synthase</shortName>
    </alternativeName>
    <alternativeName>
        <fullName evidence="5">tRNA pseudouridylate synthase</fullName>
    </alternativeName>
    <alternativeName>
        <fullName evidence="5">tRNA-uridine isomerase</fullName>
    </alternativeName>
</protein>
<evidence type="ECO:0000259" key="6">
    <source>
        <dbReference type="Pfam" id="PF01509"/>
    </source>
</evidence>
<dbReference type="EC" id="5.4.99.25" evidence="5"/>
<dbReference type="InterPro" id="IPR014780">
    <property type="entry name" value="tRNA_psdUridine_synth_TruB"/>
</dbReference>
<dbReference type="InterPro" id="IPR002501">
    <property type="entry name" value="PsdUridine_synth_N"/>
</dbReference>
<dbReference type="GO" id="GO:1990481">
    <property type="term" value="P:mRNA pseudouridine synthesis"/>
    <property type="evidence" value="ECO:0007669"/>
    <property type="project" value="TreeGrafter"/>
</dbReference>
<gene>
    <name evidence="5 7" type="primary">truB</name>
    <name evidence="7" type="ORF">ERS852381_01053</name>
</gene>
<reference evidence="7 8" key="1">
    <citation type="submission" date="2015-09" db="EMBL/GenBank/DDBJ databases">
        <authorList>
            <consortium name="Pathogen Informatics"/>
        </authorList>
    </citation>
    <scope>NUCLEOTIDE SEQUENCE [LARGE SCALE GENOMIC DNA]</scope>
    <source>
        <strain evidence="7 8">2789STDY5608823</strain>
    </source>
</reference>
<organism evidence="7 8">
    <name type="scientific">Collinsella aerofaciens</name>
    <dbReference type="NCBI Taxonomy" id="74426"/>
    <lineage>
        <taxon>Bacteria</taxon>
        <taxon>Bacillati</taxon>
        <taxon>Actinomycetota</taxon>
        <taxon>Coriobacteriia</taxon>
        <taxon>Coriobacteriales</taxon>
        <taxon>Coriobacteriaceae</taxon>
        <taxon>Collinsella</taxon>
    </lineage>
</organism>
<dbReference type="HAMAP" id="MF_01080">
    <property type="entry name" value="TruB_bact"/>
    <property type="match status" value="1"/>
</dbReference>
<dbReference type="PANTHER" id="PTHR13767:SF2">
    <property type="entry name" value="PSEUDOURIDYLATE SYNTHASE TRUB1"/>
    <property type="match status" value="1"/>
</dbReference>
<dbReference type="GO" id="GO:0031119">
    <property type="term" value="P:tRNA pseudouridine synthesis"/>
    <property type="evidence" value="ECO:0007669"/>
    <property type="project" value="UniProtKB-UniRule"/>
</dbReference>
<evidence type="ECO:0000256" key="4">
    <source>
        <dbReference type="ARBA" id="ARBA00023235"/>
    </source>
</evidence>
<dbReference type="GO" id="GO:0160148">
    <property type="term" value="F:tRNA pseudouridine(55) synthase activity"/>
    <property type="evidence" value="ECO:0007669"/>
    <property type="project" value="UniProtKB-EC"/>
</dbReference>
<dbReference type="AlphaFoldDB" id="A0A174C8T7"/>
<dbReference type="Pfam" id="PF01509">
    <property type="entry name" value="TruB_N"/>
    <property type="match status" value="1"/>
</dbReference>
<comment type="similarity">
    <text evidence="2 5">Belongs to the pseudouridine synthase TruB family. Type 1 subfamily.</text>
</comment>
<comment type="function">
    <text evidence="5">Responsible for synthesis of pseudouridine from uracil-55 in the psi GC loop of transfer RNAs.</text>
</comment>
<dbReference type="EMBL" id="CYYP01000008">
    <property type="protein sequence ID" value="CUO09941.1"/>
    <property type="molecule type" value="Genomic_DNA"/>
</dbReference>
<evidence type="ECO:0000313" key="7">
    <source>
        <dbReference type="EMBL" id="CUO09941.1"/>
    </source>
</evidence>
<dbReference type="GO" id="GO:0003723">
    <property type="term" value="F:RNA binding"/>
    <property type="evidence" value="ECO:0007669"/>
    <property type="project" value="InterPro"/>
</dbReference>
<proteinExistence type="inferred from homology"/>
<dbReference type="PANTHER" id="PTHR13767">
    <property type="entry name" value="TRNA-PSEUDOURIDINE SYNTHASE"/>
    <property type="match status" value="1"/>
</dbReference>
<evidence type="ECO:0000256" key="5">
    <source>
        <dbReference type="HAMAP-Rule" id="MF_01080"/>
    </source>
</evidence>
<evidence type="ECO:0000256" key="3">
    <source>
        <dbReference type="ARBA" id="ARBA00022694"/>
    </source>
</evidence>
<evidence type="ECO:0000256" key="1">
    <source>
        <dbReference type="ARBA" id="ARBA00000385"/>
    </source>
</evidence>
<dbReference type="InterPro" id="IPR020103">
    <property type="entry name" value="PsdUridine_synth_cat_dom_sf"/>
</dbReference>
<keyword evidence="3 5" id="KW-0819">tRNA processing</keyword>
<dbReference type="Proteomes" id="UP000095468">
    <property type="component" value="Unassembled WGS sequence"/>
</dbReference>
<feature type="active site" description="Nucleophile" evidence="5">
    <location>
        <position position="46"/>
    </location>
</feature>
<dbReference type="NCBIfam" id="TIGR00431">
    <property type="entry name" value="TruB"/>
    <property type="match status" value="1"/>
</dbReference>
<evidence type="ECO:0000313" key="8">
    <source>
        <dbReference type="Proteomes" id="UP000095468"/>
    </source>
</evidence>
<comment type="catalytic activity">
    <reaction evidence="1 5">
        <text>uridine(55) in tRNA = pseudouridine(55) in tRNA</text>
        <dbReference type="Rhea" id="RHEA:42532"/>
        <dbReference type="Rhea" id="RHEA-COMP:10101"/>
        <dbReference type="Rhea" id="RHEA-COMP:10102"/>
        <dbReference type="ChEBI" id="CHEBI:65314"/>
        <dbReference type="ChEBI" id="CHEBI:65315"/>
        <dbReference type="EC" id="5.4.99.25"/>
    </reaction>
</comment>
<sequence>MARRTPSQLNMLLAVDKPVGCTSHDVVSQCRRALHERRVGHAGTLDPMASGVMVVGVGQATRLLGMLTLDTKSYVADISFGAETNTDDAEGEAVRTVVVANELRDPAYARERLAAMLGPQMQVPPAFSAISVNGVRAYKSAREGNAVDLPPRPVEVYAADLIAVGGEGDTCVWTVAFSVSKGTYIRALARDLGHACDSAAHISALRRTASGVVSIGACHAVEELSPESAAGFALDPIAALGATRVDLPGNLADDLLCGRRIPVERALADFDSSKAPFALVLDGGLKALARIEGGRFVMEHVFPQAIGGVR</sequence>